<sequence length="295" mass="32081">MNLPDLLASFASAFNQDQRLLSLQLGDGSRWGETLLPLALSGDEALAGDYRFRVECLAPDDGIELKSLLGLPVRLGIAGADGRESLRCGVVSAAETLGSDGGFARYALTIEPPFALLRLRQTSRVFQDLSVDAIVRQIFAEHAAANPPFAAVQGLDFMLTGPLPSRSYCLQYRESDHDFICRLLREEGLSWRYEHLGGVTERGSAASRGNIPQVKLLAFDDPYSLPAANLDRVRFHRSDATEEEDGLTRWDGARQIVPGSVALTTYDYQPVATGHSGDETAIEQGLDGARLQSSL</sequence>
<protein>
    <submittedName>
        <fullName evidence="1">Late control gene D protein (GPD)</fullName>
    </submittedName>
</protein>
<evidence type="ECO:0000313" key="2">
    <source>
        <dbReference type="Proteomes" id="UP000279384"/>
    </source>
</evidence>
<reference evidence="1 2" key="1">
    <citation type="submission" date="2018-10" db="EMBL/GenBank/DDBJ databases">
        <title>Genomic Encyclopedia of Type Strains, Phase IV (KMG-IV): sequencing the most valuable type-strain genomes for metagenomic binning, comparative biology and taxonomic classification.</title>
        <authorList>
            <person name="Goeker M."/>
        </authorList>
    </citation>
    <scope>NUCLEOTIDE SEQUENCE [LARGE SCALE GENOMIC DNA]</scope>
    <source>
        <strain evidence="1 2">DSM 3303</strain>
    </source>
</reference>
<dbReference type="SUPFAM" id="SSF69279">
    <property type="entry name" value="Phage tail proteins"/>
    <property type="match status" value="1"/>
</dbReference>
<accession>A0A495AWB0</accession>
<evidence type="ECO:0000313" key="1">
    <source>
        <dbReference type="EMBL" id="RKQ53009.1"/>
    </source>
</evidence>
<proteinExistence type="predicted"/>
<gene>
    <name evidence="1" type="ORF">C8E02_3480</name>
</gene>
<dbReference type="EMBL" id="RBID01000020">
    <property type="protein sequence ID" value="RKQ53009.1"/>
    <property type="molecule type" value="Genomic_DNA"/>
</dbReference>
<name>A0A495AWB0_VOGIN</name>
<comment type="caution">
    <text evidence="1">The sequence shown here is derived from an EMBL/GenBank/DDBJ whole genome shotgun (WGS) entry which is preliminary data.</text>
</comment>
<feature type="non-terminal residue" evidence="1">
    <location>
        <position position="295"/>
    </location>
</feature>
<dbReference type="Pfam" id="PF05954">
    <property type="entry name" value="Phage_GPD"/>
    <property type="match status" value="1"/>
</dbReference>
<dbReference type="Gene3D" id="3.55.50.10">
    <property type="entry name" value="Baseplate protein-like domains"/>
    <property type="match status" value="1"/>
</dbReference>
<dbReference type="RefSeq" id="WP_211329276.1">
    <property type="nucleotide sequence ID" value="NZ_RBID01000020.1"/>
</dbReference>
<dbReference type="AlphaFoldDB" id="A0A495AWB0"/>
<dbReference type="Proteomes" id="UP000279384">
    <property type="component" value="Unassembled WGS sequence"/>
</dbReference>
<organism evidence="1 2">
    <name type="scientific">Vogesella indigofera</name>
    <name type="common">Pseudomonas indigofera</name>
    <dbReference type="NCBI Taxonomy" id="45465"/>
    <lineage>
        <taxon>Bacteria</taxon>
        <taxon>Pseudomonadati</taxon>
        <taxon>Pseudomonadota</taxon>
        <taxon>Betaproteobacteria</taxon>
        <taxon>Neisseriales</taxon>
        <taxon>Chromobacteriaceae</taxon>
        <taxon>Vogesella</taxon>
    </lineage>
</organism>